<dbReference type="GO" id="GO:0051301">
    <property type="term" value="P:cell division"/>
    <property type="evidence" value="ECO:0007669"/>
    <property type="project" value="InterPro"/>
</dbReference>
<feature type="transmembrane region" description="Helical" evidence="7">
    <location>
        <begin position="349"/>
        <end position="368"/>
    </location>
</feature>
<evidence type="ECO:0000256" key="5">
    <source>
        <dbReference type="ARBA" id="ARBA00022741"/>
    </source>
</evidence>
<dbReference type="InterPro" id="IPR036615">
    <property type="entry name" value="Mur_ligase_C_dom_sf"/>
</dbReference>
<dbReference type="Gene3D" id="3.40.50.720">
    <property type="entry name" value="NAD(P)-binding Rossmann-like Domain"/>
    <property type="match status" value="1"/>
</dbReference>
<dbReference type="InterPro" id="IPR036565">
    <property type="entry name" value="Mur-like_cat_sf"/>
</dbReference>
<keyword evidence="7" id="KW-0472">Membrane</keyword>
<keyword evidence="4" id="KW-0436">Ligase</keyword>
<dbReference type="GO" id="GO:0005524">
    <property type="term" value="F:ATP binding"/>
    <property type="evidence" value="ECO:0007669"/>
    <property type="project" value="UniProtKB-KW"/>
</dbReference>
<dbReference type="SUPFAM" id="SSF53623">
    <property type="entry name" value="MurD-like peptide ligases, catalytic domain"/>
    <property type="match status" value="1"/>
</dbReference>
<dbReference type="UniPathway" id="UPA00219"/>
<protein>
    <recommendedName>
        <fullName evidence="8">Mur ligase central domain-containing protein</fullName>
    </recommendedName>
</protein>
<evidence type="ECO:0000256" key="7">
    <source>
        <dbReference type="SAM" id="Phobius"/>
    </source>
</evidence>
<dbReference type="PANTHER" id="PTHR43692">
    <property type="entry name" value="UDP-N-ACETYLMURAMOYLALANINE--D-GLUTAMATE LIGASE"/>
    <property type="match status" value="1"/>
</dbReference>
<evidence type="ECO:0000256" key="2">
    <source>
        <dbReference type="ARBA" id="ARBA00004752"/>
    </source>
</evidence>
<keyword evidence="7" id="KW-0812">Transmembrane</keyword>
<name>A0A0F9DBP3_9ZZZZ</name>
<keyword evidence="3" id="KW-0963">Cytoplasm</keyword>
<reference evidence="9" key="1">
    <citation type="journal article" date="2015" name="Nature">
        <title>Complex archaea that bridge the gap between prokaryotes and eukaryotes.</title>
        <authorList>
            <person name="Spang A."/>
            <person name="Saw J.H."/>
            <person name="Jorgensen S.L."/>
            <person name="Zaremba-Niedzwiedzka K."/>
            <person name="Martijn J."/>
            <person name="Lind A.E."/>
            <person name="van Eijk R."/>
            <person name="Schleper C."/>
            <person name="Guy L."/>
            <person name="Ettema T.J."/>
        </authorList>
    </citation>
    <scope>NUCLEOTIDE SEQUENCE</scope>
</reference>
<dbReference type="GO" id="GO:0009252">
    <property type="term" value="P:peptidoglycan biosynthetic process"/>
    <property type="evidence" value="ECO:0007669"/>
    <property type="project" value="UniProtKB-UniPathway"/>
</dbReference>
<dbReference type="NCBIfam" id="TIGR01087">
    <property type="entry name" value="murD"/>
    <property type="match status" value="1"/>
</dbReference>
<feature type="domain" description="Mur ligase central" evidence="8">
    <location>
        <begin position="113"/>
        <end position="291"/>
    </location>
</feature>
<comment type="caution">
    <text evidence="9">The sequence shown here is derived from an EMBL/GenBank/DDBJ whole genome shotgun (WGS) entry which is preliminary data.</text>
</comment>
<evidence type="ECO:0000256" key="6">
    <source>
        <dbReference type="ARBA" id="ARBA00022840"/>
    </source>
</evidence>
<dbReference type="SUPFAM" id="SSF51984">
    <property type="entry name" value="MurCD N-terminal domain"/>
    <property type="match status" value="1"/>
</dbReference>
<keyword evidence="5" id="KW-0547">Nucleotide-binding</keyword>
<accession>A0A0F9DBP3</accession>
<dbReference type="Pfam" id="PF21799">
    <property type="entry name" value="MurD-like_N"/>
    <property type="match status" value="1"/>
</dbReference>
<evidence type="ECO:0000259" key="8">
    <source>
        <dbReference type="Pfam" id="PF08245"/>
    </source>
</evidence>
<feature type="non-terminal residue" evidence="9">
    <location>
        <position position="397"/>
    </location>
</feature>
<evidence type="ECO:0000256" key="3">
    <source>
        <dbReference type="ARBA" id="ARBA00022490"/>
    </source>
</evidence>
<dbReference type="GO" id="GO:0005737">
    <property type="term" value="C:cytoplasm"/>
    <property type="evidence" value="ECO:0007669"/>
    <property type="project" value="UniProtKB-SubCell"/>
</dbReference>
<dbReference type="SUPFAM" id="SSF53244">
    <property type="entry name" value="MurD-like peptide ligases, peptide-binding domain"/>
    <property type="match status" value="1"/>
</dbReference>
<dbReference type="InterPro" id="IPR013221">
    <property type="entry name" value="Mur_ligase_cen"/>
</dbReference>
<evidence type="ECO:0000256" key="4">
    <source>
        <dbReference type="ARBA" id="ARBA00022598"/>
    </source>
</evidence>
<sequence length="397" mass="43024">MYFLPKRILVVGLGITGIAVARFLRNRGVSVTITDISTDKALGGFADEAREIGVNILLGGHKVEIFQNTDLIVLSPGVPHTIEPVQRAKEKGIPVWGEIELAFRFIQEPIVAVSGTNGKTTTTALLGEMLAGSGFKVFVGGNIGDPLIGYVDRKEKAELLVVEVSSFQLDTIQTFRSKIGVLLNIGKDHMDRYPDFNAYSRSKARMFENQQAGDIAVLNGADPQVRLIGEKLNITKLFFNGRSRHEKGATINGKHLFINLSETSQSSFDFSEMKLIGRHNMENASAACLAACAAGGTAEGIQTALNTFEGLAHRLEWVAAVNDVTYINDSKATNVDSVARALETFDKPVILILGVVASFFIGGLTLGADRTRSTLEAEHLIAIGQLEDEHQETRNAL</sequence>
<comment type="subcellular location">
    <subcellularLocation>
        <location evidence="1">Cytoplasm</location>
    </subcellularLocation>
</comment>
<comment type="pathway">
    <text evidence="2">Cell wall biogenesis; peptidoglycan biosynthesis.</text>
</comment>
<organism evidence="9">
    <name type="scientific">marine sediment metagenome</name>
    <dbReference type="NCBI Taxonomy" id="412755"/>
    <lineage>
        <taxon>unclassified sequences</taxon>
        <taxon>metagenomes</taxon>
        <taxon>ecological metagenomes</taxon>
    </lineage>
</organism>
<dbReference type="EMBL" id="LAZR01042467">
    <property type="protein sequence ID" value="KKL09473.1"/>
    <property type="molecule type" value="Genomic_DNA"/>
</dbReference>
<evidence type="ECO:0000256" key="1">
    <source>
        <dbReference type="ARBA" id="ARBA00004496"/>
    </source>
</evidence>
<dbReference type="PANTHER" id="PTHR43692:SF1">
    <property type="entry name" value="UDP-N-ACETYLMURAMOYLALANINE--D-GLUTAMATE LIGASE"/>
    <property type="match status" value="1"/>
</dbReference>
<keyword evidence="6" id="KW-0067">ATP-binding</keyword>
<dbReference type="Gene3D" id="3.90.190.20">
    <property type="entry name" value="Mur ligase, C-terminal domain"/>
    <property type="match status" value="1"/>
</dbReference>
<gene>
    <name evidence="9" type="ORF">LCGC14_2565500</name>
</gene>
<dbReference type="Gene3D" id="3.40.1190.10">
    <property type="entry name" value="Mur-like, catalytic domain"/>
    <property type="match status" value="1"/>
</dbReference>
<dbReference type="AlphaFoldDB" id="A0A0F9DBP3"/>
<keyword evidence="7" id="KW-1133">Transmembrane helix</keyword>
<evidence type="ECO:0000313" key="9">
    <source>
        <dbReference type="EMBL" id="KKL09473.1"/>
    </source>
</evidence>
<dbReference type="GO" id="GO:0008360">
    <property type="term" value="P:regulation of cell shape"/>
    <property type="evidence" value="ECO:0007669"/>
    <property type="project" value="InterPro"/>
</dbReference>
<proteinExistence type="predicted"/>
<dbReference type="InterPro" id="IPR005762">
    <property type="entry name" value="MurD"/>
</dbReference>
<dbReference type="Pfam" id="PF08245">
    <property type="entry name" value="Mur_ligase_M"/>
    <property type="match status" value="1"/>
</dbReference>
<dbReference type="GO" id="GO:0008764">
    <property type="term" value="F:UDP-N-acetylmuramoylalanine-D-glutamate ligase activity"/>
    <property type="evidence" value="ECO:0007669"/>
    <property type="project" value="InterPro"/>
</dbReference>